<dbReference type="GO" id="GO:0005829">
    <property type="term" value="C:cytosol"/>
    <property type="evidence" value="ECO:0007669"/>
    <property type="project" value="TreeGrafter"/>
</dbReference>
<keyword evidence="8 11" id="KW-0418">Kinase</keyword>
<evidence type="ECO:0000256" key="11">
    <source>
        <dbReference type="RuleBase" id="RU000532"/>
    </source>
</evidence>
<name>A0A1G2IBW7_9BACT</name>
<evidence type="ECO:0000256" key="5">
    <source>
        <dbReference type="ARBA" id="ARBA00016471"/>
    </source>
</evidence>
<dbReference type="GO" id="GO:0004618">
    <property type="term" value="F:phosphoglycerate kinase activity"/>
    <property type="evidence" value="ECO:0007669"/>
    <property type="project" value="UniProtKB-EC"/>
</dbReference>
<feature type="binding site" evidence="10">
    <location>
        <position position="200"/>
    </location>
    <ligand>
        <name>ATP</name>
        <dbReference type="ChEBI" id="CHEBI:30616"/>
    </ligand>
</feature>
<dbReference type="GO" id="GO:0006094">
    <property type="term" value="P:gluconeogenesis"/>
    <property type="evidence" value="ECO:0007669"/>
    <property type="project" value="TreeGrafter"/>
</dbReference>
<comment type="catalytic activity">
    <reaction evidence="1 11">
        <text>(2R)-3-phosphoglycerate + ATP = (2R)-3-phospho-glyceroyl phosphate + ADP</text>
        <dbReference type="Rhea" id="RHEA:14801"/>
        <dbReference type="ChEBI" id="CHEBI:30616"/>
        <dbReference type="ChEBI" id="CHEBI:57604"/>
        <dbReference type="ChEBI" id="CHEBI:58272"/>
        <dbReference type="ChEBI" id="CHEBI:456216"/>
        <dbReference type="EC" id="2.7.2.3"/>
    </reaction>
</comment>
<dbReference type="InterPro" id="IPR001576">
    <property type="entry name" value="Phosphoglycerate_kinase"/>
</dbReference>
<proteinExistence type="inferred from homology"/>
<dbReference type="GO" id="GO:0043531">
    <property type="term" value="F:ADP binding"/>
    <property type="evidence" value="ECO:0007669"/>
    <property type="project" value="TreeGrafter"/>
</dbReference>
<evidence type="ECO:0000256" key="6">
    <source>
        <dbReference type="ARBA" id="ARBA00022679"/>
    </source>
</evidence>
<evidence type="ECO:0000313" key="12">
    <source>
        <dbReference type="EMBL" id="OGZ72252.1"/>
    </source>
</evidence>
<evidence type="ECO:0000256" key="4">
    <source>
        <dbReference type="ARBA" id="ARBA00013061"/>
    </source>
</evidence>
<dbReference type="GO" id="GO:0006096">
    <property type="term" value="P:glycolytic process"/>
    <property type="evidence" value="ECO:0007669"/>
    <property type="project" value="InterPro"/>
</dbReference>
<dbReference type="EMBL" id="MHPA01000028">
    <property type="protein sequence ID" value="OGZ72252.1"/>
    <property type="molecule type" value="Genomic_DNA"/>
</dbReference>
<dbReference type="InterPro" id="IPR015824">
    <property type="entry name" value="Phosphoglycerate_kinase_N"/>
</dbReference>
<evidence type="ECO:0000256" key="8">
    <source>
        <dbReference type="ARBA" id="ARBA00022777"/>
    </source>
</evidence>
<dbReference type="InterPro" id="IPR015911">
    <property type="entry name" value="Phosphoglycerate_kinase_CS"/>
</dbReference>
<dbReference type="PANTHER" id="PTHR11406">
    <property type="entry name" value="PHOSPHOGLYCERATE KINASE"/>
    <property type="match status" value="1"/>
</dbReference>
<evidence type="ECO:0000256" key="7">
    <source>
        <dbReference type="ARBA" id="ARBA00022741"/>
    </source>
</evidence>
<organism evidence="12 13">
    <name type="scientific">Candidatus Staskawiczbacteria bacterium RIFCSPLOWO2_01_FULL_38_12b</name>
    <dbReference type="NCBI Taxonomy" id="1802214"/>
    <lineage>
        <taxon>Bacteria</taxon>
        <taxon>Candidatus Staskawicziibacteriota</taxon>
    </lineage>
</organism>
<dbReference type="PIRSF" id="PIRSF000724">
    <property type="entry name" value="Pgk"/>
    <property type="match status" value="1"/>
</dbReference>
<dbReference type="PRINTS" id="PR00477">
    <property type="entry name" value="PHGLYCKINASE"/>
</dbReference>
<comment type="caution">
    <text evidence="12">The sequence shown here is derived from an EMBL/GenBank/DDBJ whole genome shotgun (WGS) entry which is preliminary data.</text>
</comment>
<evidence type="ECO:0000313" key="13">
    <source>
        <dbReference type="Proteomes" id="UP000176774"/>
    </source>
</evidence>
<evidence type="ECO:0000256" key="3">
    <source>
        <dbReference type="ARBA" id="ARBA00008982"/>
    </source>
</evidence>
<sequence length="345" mass="38174">MKQIKDFDVLGKRVLVRCDFNVPIDDSGTILDDFRMIKTLPTIQYLLLHDAKIILMSHLGEPGGSVVENLKLDNVKEKLEELLKLPVEKLSDCIGPEVANKVLAMENRQIILLENLRFHKEETDNDPVFAKELSELGDMYINDAFGDCHRTHASIAGIVQFLPHGAGLLLENEITNLQKILQYPKKPMVVLVGGKKVETKAAFIEKISTLADTVLVGGLIKKEILSEKIHFTYPEKIVGPKDNLDASDIGDDMIAIFREKILTAKTVVWNGPFGKFEDENFKKGTLEIAKAIVESKAFSVVGGGETIEFLRKEGMLDKFSHVSTGGGAMLEFLSGGKMPGLKALE</sequence>
<evidence type="ECO:0000256" key="9">
    <source>
        <dbReference type="ARBA" id="ARBA00022840"/>
    </source>
</evidence>
<dbReference type="PROSITE" id="PS00111">
    <property type="entry name" value="PGLYCERATE_KINASE"/>
    <property type="match status" value="1"/>
</dbReference>
<dbReference type="EC" id="2.7.2.3" evidence="4 11"/>
<evidence type="ECO:0000256" key="2">
    <source>
        <dbReference type="ARBA" id="ARBA00004838"/>
    </source>
</evidence>
<reference evidence="12 13" key="1">
    <citation type="journal article" date="2016" name="Nat. Commun.">
        <title>Thousands of microbial genomes shed light on interconnected biogeochemical processes in an aquifer system.</title>
        <authorList>
            <person name="Anantharaman K."/>
            <person name="Brown C.T."/>
            <person name="Hug L.A."/>
            <person name="Sharon I."/>
            <person name="Castelle C.J."/>
            <person name="Probst A.J."/>
            <person name="Thomas B.C."/>
            <person name="Singh A."/>
            <person name="Wilkins M.J."/>
            <person name="Karaoz U."/>
            <person name="Brodie E.L."/>
            <person name="Williams K.H."/>
            <person name="Hubbard S.S."/>
            <person name="Banfield J.F."/>
        </authorList>
    </citation>
    <scope>NUCLEOTIDE SEQUENCE [LARGE SCALE GENOMIC DNA]</scope>
</reference>
<dbReference type="AlphaFoldDB" id="A0A1G2IBW7"/>
<dbReference type="GO" id="GO:0005524">
    <property type="term" value="F:ATP binding"/>
    <property type="evidence" value="ECO:0007669"/>
    <property type="project" value="UniProtKB-KW"/>
</dbReference>
<dbReference type="Pfam" id="PF00162">
    <property type="entry name" value="PGK"/>
    <property type="match status" value="2"/>
</dbReference>
<comment type="similarity">
    <text evidence="3 11">Belongs to the phosphoglycerate kinase family.</text>
</comment>
<feature type="binding site" evidence="10">
    <location>
        <position position="277"/>
    </location>
    <ligand>
        <name>ATP</name>
        <dbReference type="ChEBI" id="CHEBI:30616"/>
    </ligand>
</feature>
<dbReference type="FunFam" id="3.40.50.1260:FF:000006">
    <property type="entry name" value="Phosphoglycerate kinase"/>
    <property type="match status" value="1"/>
</dbReference>
<evidence type="ECO:0000256" key="10">
    <source>
        <dbReference type="PIRSR" id="PIRSR000724-2"/>
    </source>
</evidence>
<gene>
    <name evidence="12" type="ORF">A2908_03875</name>
</gene>
<keyword evidence="6 11" id="KW-0808">Transferase</keyword>
<accession>A0A1G2IBW7</accession>
<dbReference type="InterPro" id="IPR036043">
    <property type="entry name" value="Phosphoglycerate_kinase_sf"/>
</dbReference>
<keyword evidence="9 10" id="KW-0067">ATP-binding</keyword>
<dbReference type="PANTHER" id="PTHR11406:SF23">
    <property type="entry name" value="PHOSPHOGLYCERATE KINASE 1, CHLOROPLASTIC-RELATED"/>
    <property type="match status" value="1"/>
</dbReference>
<comment type="pathway">
    <text evidence="2">Carbohydrate degradation; glycolysis; pyruvate from D-glyceraldehyde 3-phosphate: step 2/5.</text>
</comment>
<dbReference type="Proteomes" id="UP000176774">
    <property type="component" value="Unassembled WGS sequence"/>
</dbReference>
<dbReference type="SUPFAM" id="SSF53748">
    <property type="entry name" value="Phosphoglycerate kinase"/>
    <property type="match status" value="1"/>
</dbReference>
<keyword evidence="7" id="KW-0547">Nucleotide-binding</keyword>
<dbReference type="STRING" id="1802214.A2908_03875"/>
<evidence type="ECO:0000256" key="1">
    <source>
        <dbReference type="ARBA" id="ARBA00000642"/>
    </source>
</evidence>
<protein>
    <recommendedName>
        <fullName evidence="5 11">Phosphoglycerate kinase</fullName>
        <ecNumber evidence="4 11">2.7.2.3</ecNumber>
    </recommendedName>
</protein>
<dbReference type="Gene3D" id="3.40.50.1260">
    <property type="entry name" value="Phosphoglycerate kinase, N-terminal domain"/>
    <property type="match status" value="3"/>
</dbReference>